<name>A0A6A6ZKD8_9PLEO</name>
<evidence type="ECO:0000313" key="2">
    <source>
        <dbReference type="Proteomes" id="UP000799424"/>
    </source>
</evidence>
<dbReference type="Proteomes" id="UP000799424">
    <property type="component" value="Unassembled WGS sequence"/>
</dbReference>
<dbReference type="AlphaFoldDB" id="A0A6A6ZKD8"/>
<protein>
    <submittedName>
        <fullName evidence="1">Uncharacterized protein</fullName>
    </submittedName>
</protein>
<gene>
    <name evidence="1" type="ORF">CC86DRAFT_386851</name>
</gene>
<proteinExistence type="predicted"/>
<reference evidence="1" key="1">
    <citation type="journal article" date="2020" name="Stud. Mycol.">
        <title>101 Dothideomycetes genomes: a test case for predicting lifestyles and emergence of pathogens.</title>
        <authorList>
            <person name="Haridas S."/>
            <person name="Albert R."/>
            <person name="Binder M."/>
            <person name="Bloem J."/>
            <person name="Labutti K."/>
            <person name="Salamov A."/>
            <person name="Andreopoulos B."/>
            <person name="Baker S."/>
            <person name="Barry K."/>
            <person name="Bills G."/>
            <person name="Bluhm B."/>
            <person name="Cannon C."/>
            <person name="Castanera R."/>
            <person name="Culley D."/>
            <person name="Daum C."/>
            <person name="Ezra D."/>
            <person name="Gonzalez J."/>
            <person name="Henrissat B."/>
            <person name="Kuo A."/>
            <person name="Liang C."/>
            <person name="Lipzen A."/>
            <person name="Lutzoni F."/>
            <person name="Magnuson J."/>
            <person name="Mondo S."/>
            <person name="Nolan M."/>
            <person name="Ohm R."/>
            <person name="Pangilinan J."/>
            <person name="Park H.-J."/>
            <person name="Ramirez L."/>
            <person name="Alfaro M."/>
            <person name="Sun H."/>
            <person name="Tritt A."/>
            <person name="Yoshinaga Y."/>
            <person name="Zwiers L.-H."/>
            <person name="Turgeon B."/>
            <person name="Goodwin S."/>
            <person name="Spatafora J."/>
            <person name="Crous P."/>
            <person name="Grigoriev I."/>
        </authorList>
    </citation>
    <scope>NUCLEOTIDE SEQUENCE</scope>
    <source>
        <strain evidence="1">CBS 113818</strain>
    </source>
</reference>
<organism evidence="1 2">
    <name type="scientific">Ophiobolus disseminans</name>
    <dbReference type="NCBI Taxonomy" id="1469910"/>
    <lineage>
        <taxon>Eukaryota</taxon>
        <taxon>Fungi</taxon>
        <taxon>Dikarya</taxon>
        <taxon>Ascomycota</taxon>
        <taxon>Pezizomycotina</taxon>
        <taxon>Dothideomycetes</taxon>
        <taxon>Pleosporomycetidae</taxon>
        <taxon>Pleosporales</taxon>
        <taxon>Pleosporineae</taxon>
        <taxon>Phaeosphaeriaceae</taxon>
        <taxon>Ophiobolus</taxon>
    </lineage>
</organism>
<evidence type="ECO:0000313" key="1">
    <source>
        <dbReference type="EMBL" id="KAF2820804.1"/>
    </source>
</evidence>
<keyword evidence="2" id="KW-1185">Reference proteome</keyword>
<accession>A0A6A6ZKD8</accession>
<dbReference type="EMBL" id="MU006239">
    <property type="protein sequence ID" value="KAF2820804.1"/>
    <property type="molecule type" value="Genomic_DNA"/>
</dbReference>
<sequence length="262" mass="29132">MHLTGGGVKRTERREQFERIAAPALKPNVAPEVSPLPPSECVAVGSASSMTSAVLEGLGICLGMQQYRKNRVTVVINSMPADDKKEFIVLQQAGEATEAPVVPAGRSTGTIMFEIRPGDDLRSSHHLFATTEEVTTTVNNSHYQIAKIDDDMELKMFELGKVEFGLSCPEGVDKSNGFLEVVHIVLHEGYSWTTTEALLLVPKEGDCADWRFSWNINEWMLPAEIERRAKDPECKFLIVDKAEKKYLALDIHNKEEETGFLL</sequence>